<accession>A0A310SJW6</accession>
<reference evidence="1 2" key="1">
    <citation type="submission" date="2015-07" db="EMBL/GenBank/DDBJ databases">
        <title>The genome of Eufriesea mexicana.</title>
        <authorList>
            <person name="Pan H."/>
            <person name="Kapheim K."/>
        </authorList>
    </citation>
    <scope>NUCLEOTIDE SEQUENCE [LARGE SCALE GENOMIC DNA]</scope>
    <source>
        <strain evidence="1">0111107269</strain>
        <tissue evidence="1">Whole body</tissue>
    </source>
</reference>
<evidence type="ECO:0000313" key="2">
    <source>
        <dbReference type="Proteomes" id="UP000250275"/>
    </source>
</evidence>
<keyword evidence="2" id="KW-1185">Reference proteome</keyword>
<dbReference type="EMBL" id="KQ760538">
    <property type="protein sequence ID" value="OAD60002.1"/>
    <property type="molecule type" value="Genomic_DNA"/>
</dbReference>
<protein>
    <submittedName>
        <fullName evidence="1">Uncharacterized protein</fullName>
    </submittedName>
</protein>
<organism evidence="1 2">
    <name type="scientific">Eufriesea mexicana</name>
    <dbReference type="NCBI Taxonomy" id="516756"/>
    <lineage>
        <taxon>Eukaryota</taxon>
        <taxon>Metazoa</taxon>
        <taxon>Ecdysozoa</taxon>
        <taxon>Arthropoda</taxon>
        <taxon>Hexapoda</taxon>
        <taxon>Insecta</taxon>
        <taxon>Pterygota</taxon>
        <taxon>Neoptera</taxon>
        <taxon>Endopterygota</taxon>
        <taxon>Hymenoptera</taxon>
        <taxon>Apocrita</taxon>
        <taxon>Aculeata</taxon>
        <taxon>Apoidea</taxon>
        <taxon>Anthophila</taxon>
        <taxon>Apidae</taxon>
        <taxon>Eufriesea</taxon>
    </lineage>
</organism>
<evidence type="ECO:0000313" key="1">
    <source>
        <dbReference type="EMBL" id="OAD60002.1"/>
    </source>
</evidence>
<proteinExistence type="predicted"/>
<name>A0A310SJW6_9HYME</name>
<sequence length="55" mass="6473">MHATNVLNESHSNIFFPKQSSTLQTEHHEDVRISFLFMPQNAHRQLFQQNISQHA</sequence>
<dbReference type="AlphaFoldDB" id="A0A310SJW6"/>
<dbReference type="Proteomes" id="UP000250275">
    <property type="component" value="Unassembled WGS sequence"/>
</dbReference>
<gene>
    <name evidence="1" type="ORF">WN48_06752</name>
</gene>